<evidence type="ECO:0000256" key="1">
    <source>
        <dbReference type="SAM" id="MobiDB-lite"/>
    </source>
</evidence>
<sequence length="236" mass="25551">MKRRERGLLWKGAAQPRNARQKEGGHSPQSGLPTPRPINARRTRPCRWKPAGLFSQVAHLTCSELPLILQILDSINSVDPNARTADLRIGQDSLIDVRKVRGARGPIPGSNFVHFDAEHQVDLVEADVCVRVLAARGRGHGEQGALRHGRNRVGCHIALRPGAKSPGARWVVLFEEVADGIPIGDCASSCQKCVGSMGRGSIASALQKLASKETLKLYRSLLVVISCRGVVVYSPP</sequence>
<name>A0A446B7G1_9PEZI</name>
<proteinExistence type="predicted"/>
<feature type="non-terminal residue" evidence="2">
    <location>
        <position position="236"/>
    </location>
</feature>
<feature type="region of interest" description="Disordered" evidence="1">
    <location>
        <begin position="1"/>
        <end position="42"/>
    </location>
</feature>
<organism evidence="2 3">
    <name type="scientific">Thermothielavioides terrestris</name>
    <dbReference type="NCBI Taxonomy" id="2587410"/>
    <lineage>
        <taxon>Eukaryota</taxon>
        <taxon>Fungi</taxon>
        <taxon>Dikarya</taxon>
        <taxon>Ascomycota</taxon>
        <taxon>Pezizomycotina</taxon>
        <taxon>Sordariomycetes</taxon>
        <taxon>Sordariomycetidae</taxon>
        <taxon>Sordariales</taxon>
        <taxon>Chaetomiaceae</taxon>
        <taxon>Thermothielavioides</taxon>
    </lineage>
</organism>
<reference evidence="2 3" key="1">
    <citation type="submission" date="2018-04" db="EMBL/GenBank/DDBJ databases">
        <authorList>
            <person name="Huttner S."/>
            <person name="Dainat J."/>
        </authorList>
    </citation>
    <scope>NUCLEOTIDE SEQUENCE [LARGE SCALE GENOMIC DNA]</scope>
</reference>
<evidence type="ECO:0000313" key="3">
    <source>
        <dbReference type="Proteomes" id="UP000289323"/>
    </source>
</evidence>
<evidence type="ECO:0000313" key="2">
    <source>
        <dbReference type="EMBL" id="SPQ18454.1"/>
    </source>
</evidence>
<dbReference type="Proteomes" id="UP000289323">
    <property type="component" value="Unassembled WGS sequence"/>
</dbReference>
<dbReference type="AlphaFoldDB" id="A0A446B7G1"/>
<gene>
    <name evidence="2" type="ORF">TT172_LOCUS873</name>
</gene>
<dbReference type="EMBL" id="OUUZ01000001">
    <property type="protein sequence ID" value="SPQ18454.1"/>
    <property type="molecule type" value="Genomic_DNA"/>
</dbReference>
<accession>A0A446B7G1</accession>
<protein>
    <submittedName>
        <fullName evidence="2">Beb0d3ed-30da-44a9-8fb6-50a69c5fe9b9</fullName>
    </submittedName>
</protein>